<keyword evidence="4 6" id="KW-1133">Transmembrane helix</keyword>
<sequence>MLKNYLKIAYRNLAKNKVYTAINILGLTLGLTCCLLIFLQVKDELSYDKFWPEHEKIHRVALERIYPDHVNFYAIIPDGFAEVFKNEIPEVASATRLFVFGDFVSTVQVEEDTYEEKLVALADSNFFEVFPVPFLAGDPQTALYKTNSVVMTEAIALKYFGESQALGKLFKLNGQDVEVTGVVKDFPANTHFSFGILGTTAGLPFNQEPTYSSFSAMTYVKLHNSGSKEKVEELIPPLVKKYAAGQIEQSTGVNYDDYTAAGNGYRYFLQPLGDIYLTSRLQGEMKSNSDIRYVYLFISIAFFILLIASVNFINLATARSTDRAKEVGVRKAMGSDRKQLITQFLLEAVLVVVVSLALSCVLVAVTLPFFNDMAQKELSITWEKGIELLPWLLGIGIFVSLVAGYYPAFQVSKMHAVEIMKGKLNSSRKGQFLRNGLVVFQFTISIALIAGTLIIQRQIDFIQTKNLGFQRENVVVVNRFGQLENPETFRKEVMKVPGVLSAGGTSTMPGNSFFGVQFTPEGKSEVLTGKGFMADDFFIKTMDIQISEGRIFGEEFNDSTAVILNKAAVHAFGLENPIGKKIYSGANVNGEQVNIPYTVIGVAEDFHFESLHLPITPLAIFSSESAGGFRAFLALTVSGENPQATLEGVKNLWEEFGQGQPFSYSFLENNLQTLYQGEQVSGKILASFSILAIGIACIGLFGLAAFTAYQKTKEIGVRKVLGASTASLVWMLTTNFSKLVLVAFVIGAPIAYWAMDQWLETFAYQTRLHPLIFLVAGLVTLAIALLTVSYQAFSAARTNPVKSLKSE</sequence>
<evidence type="ECO:0000256" key="3">
    <source>
        <dbReference type="ARBA" id="ARBA00022692"/>
    </source>
</evidence>
<evidence type="ECO:0000256" key="1">
    <source>
        <dbReference type="ARBA" id="ARBA00004651"/>
    </source>
</evidence>
<evidence type="ECO:0000259" key="7">
    <source>
        <dbReference type="Pfam" id="PF02687"/>
    </source>
</evidence>
<evidence type="ECO:0000259" key="8">
    <source>
        <dbReference type="Pfam" id="PF12704"/>
    </source>
</evidence>
<feature type="domain" description="MacB-like periplasmic core" evidence="8">
    <location>
        <begin position="20"/>
        <end position="235"/>
    </location>
</feature>
<dbReference type="Pfam" id="PF02687">
    <property type="entry name" value="FtsX"/>
    <property type="match status" value="2"/>
</dbReference>
<dbReference type="Proteomes" id="UP000283522">
    <property type="component" value="Unassembled WGS sequence"/>
</dbReference>
<evidence type="ECO:0008006" key="11">
    <source>
        <dbReference type="Google" id="ProtNLM"/>
    </source>
</evidence>
<dbReference type="Pfam" id="PF12704">
    <property type="entry name" value="MacB_PCD"/>
    <property type="match status" value="2"/>
</dbReference>
<dbReference type="GO" id="GO:0005886">
    <property type="term" value="C:plasma membrane"/>
    <property type="evidence" value="ECO:0007669"/>
    <property type="project" value="UniProtKB-SubCell"/>
</dbReference>
<feature type="transmembrane region" description="Helical" evidence="6">
    <location>
        <begin position="771"/>
        <end position="793"/>
    </location>
</feature>
<dbReference type="RefSeq" id="WP_119479208.1">
    <property type="nucleotide sequence ID" value="NZ_QXML01000011.1"/>
</dbReference>
<evidence type="ECO:0000256" key="5">
    <source>
        <dbReference type="ARBA" id="ARBA00023136"/>
    </source>
</evidence>
<feature type="transmembrane region" description="Helical" evidence="6">
    <location>
        <begin position="390"/>
        <end position="411"/>
    </location>
</feature>
<keyword evidence="5 6" id="KW-0472">Membrane</keyword>
<dbReference type="GO" id="GO:0022857">
    <property type="term" value="F:transmembrane transporter activity"/>
    <property type="evidence" value="ECO:0007669"/>
    <property type="project" value="TreeGrafter"/>
</dbReference>
<keyword evidence="10" id="KW-1185">Reference proteome</keyword>
<dbReference type="InterPro" id="IPR050250">
    <property type="entry name" value="Macrolide_Exporter_MacB"/>
</dbReference>
<evidence type="ECO:0000256" key="6">
    <source>
        <dbReference type="SAM" id="Phobius"/>
    </source>
</evidence>
<gene>
    <name evidence="9" type="ORF">D0X99_17775</name>
</gene>
<reference evidence="9 10" key="1">
    <citation type="submission" date="2018-09" db="EMBL/GenBank/DDBJ databases">
        <authorList>
            <person name="Wang X."/>
            <person name="Du Z."/>
        </authorList>
    </citation>
    <scope>NUCLEOTIDE SEQUENCE [LARGE SCALE GENOMIC DNA]</scope>
    <source>
        <strain evidence="9 10">N3</strain>
    </source>
</reference>
<feature type="transmembrane region" description="Helical" evidence="6">
    <location>
        <begin position="432"/>
        <end position="455"/>
    </location>
</feature>
<organism evidence="9 10">
    <name type="scientific">Algoriphagus lacus</name>
    <dbReference type="NCBI Taxonomy" id="2056311"/>
    <lineage>
        <taxon>Bacteria</taxon>
        <taxon>Pseudomonadati</taxon>
        <taxon>Bacteroidota</taxon>
        <taxon>Cytophagia</taxon>
        <taxon>Cytophagales</taxon>
        <taxon>Cyclobacteriaceae</taxon>
        <taxon>Algoriphagus</taxon>
    </lineage>
</organism>
<evidence type="ECO:0000256" key="2">
    <source>
        <dbReference type="ARBA" id="ARBA00022475"/>
    </source>
</evidence>
<dbReference type="PANTHER" id="PTHR30572">
    <property type="entry name" value="MEMBRANE COMPONENT OF TRANSPORTER-RELATED"/>
    <property type="match status" value="1"/>
</dbReference>
<proteinExistence type="predicted"/>
<feature type="transmembrane region" description="Helical" evidence="6">
    <location>
        <begin position="684"/>
        <end position="707"/>
    </location>
</feature>
<dbReference type="OrthoDB" id="5933722at2"/>
<feature type="transmembrane region" description="Helical" evidence="6">
    <location>
        <begin position="21"/>
        <end position="39"/>
    </location>
</feature>
<feature type="transmembrane region" description="Helical" evidence="6">
    <location>
        <begin position="344"/>
        <end position="370"/>
    </location>
</feature>
<keyword evidence="3 6" id="KW-0812">Transmembrane</keyword>
<comment type="subcellular location">
    <subcellularLocation>
        <location evidence="1">Cell membrane</location>
        <topology evidence="1">Multi-pass membrane protein</topology>
    </subcellularLocation>
</comment>
<evidence type="ECO:0000256" key="4">
    <source>
        <dbReference type="ARBA" id="ARBA00022989"/>
    </source>
</evidence>
<evidence type="ECO:0000313" key="9">
    <source>
        <dbReference type="EMBL" id="RIW12943.1"/>
    </source>
</evidence>
<feature type="transmembrane region" description="Helical" evidence="6">
    <location>
        <begin position="728"/>
        <end position="751"/>
    </location>
</feature>
<name>A0A418PMS6_9BACT</name>
<dbReference type="InterPro" id="IPR003838">
    <property type="entry name" value="ABC3_permease_C"/>
</dbReference>
<dbReference type="AlphaFoldDB" id="A0A418PMS6"/>
<keyword evidence="2" id="KW-1003">Cell membrane</keyword>
<accession>A0A418PMS6</accession>
<feature type="domain" description="MacB-like periplasmic core" evidence="8">
    <location>
        <begin position="471"/>
        <end position="649"/>
    </location>
</feature>
<feature type="domain" description="ABC3 transporter permease C-terminal" evidence="7">
    <location>
        <begin position="299"/>
        <end position="415"/>
    </location>
</feature>
<feature type="domain" description="ABC3 transporter permease C-terminal" evidence="7">
    <location>
        <begin position="687"/>
        <end position="800"/>
    </location>
</feature>
<dbReference type="PANTHER" id="PTHR30572:SF18">
    <property type="entry name" value="ABC-TYPE MACROLIDE FAMILY EXPORT SYSTEM PERMEASE COMPONENT 2"/>
    <property type="match status" value="1"/>
</dbReference>
<protein>
    <recommendedName>
        <fullName evidence="11">ABC transporter permease</fullName>
    </recommendedName>
</protein>
<feature type="transmembrane region" description="Helical" evidence="6">
    <location>
        <begin position="293"/>
        <end position="315"/>
    </location>
</feature>
<comment type="caution">
    <text evidence="9">The sequence shown here is derived from an EMBL/GenBank/DDBJ whole genome shotgun (WGS) entry which is preliminary data.</text>
</comment>
<dbReference type="InterPro" id="IPR025857">
    <property type="entry name" value="MacB_PCD"/>
</dbReference>
<dbReference type="EMBL" id="QXML01000011">
    <property type="protein sequence ID" value="RIW12943.1"/>
    <property type="molecule type" value="Genomic_DNA"/>
</dbReference>
<evidence type="ECO:0000313" key="10">
    <source>
        <dbReference type="Proteomes" id="UP000283522"/>
    </source>
</evidence>